<dbReference type="SUPFAM" id="SSF53335">
    <property type="entry name" value="S-adenosyl-L-methionine-dependent methyltransferases"/>
    <property type="match status" value="1"/>
</dbReference>
<dbReference type="GO" id="GO:0032259">
    <property type="term" value="P:methylation"/>
    <property type="evidence" value="ECO:0007669"/>
    <property type="project" value="UniProtKB-KW"/>
</dbReference>
<dbReference type="PROSITE" id="PS00092">
    <property type="entry name" value="N6_MTASE"/>
    <property type="match status" value="1"/>
</dbReference>
<dbReference type="RefSeq" id="WP_159332855.1">
    <property type="nucleotide sequence ID" value="NZ_LR733857.1"/>
</dbReference>
<dbReference type="AlphaFoldDB" id="A0A654D4G5"/>
<dbReference type="EMBL" id="CABWMV010000024">
    <property type="protein sequence ID" value="VXC99421.1"/>
    <property type="molecule type" value="Genomic_DNA"/>
</dbReference>
<dbReference type="GO" id="GO:0003677">
    <property type="term" value="F:DNA binding"/>
    <property type="evidence" value="ECO:0007669"/>
    <property type="project" value="InterPro"/>
</dbReference>
<evidence type="ECO:0000256" key="3">
    <source>
        <dbReference type="ARBA" id="ARBA00022603"/>
    </source>
</evidence>
<keyword evidence="5" id="KW-0949">S-adenosyl-L-methionine</keyword>
<dbReference type="Pfam" id="PF01555">
    <property type="entry name" value="N6_N4_Mtase"/>
    <property type="match status" value="1"/>
</dbReference>
<dbReference type="InterPro" id="IPR002941">
    <property type="entry name" value="DNA_methylase_N4/N6"/>
</dbReference>
<proteinExistence type="inferred from homology"/>
<dbReference type="Gene3D" id="3.40.50.150">
    <property type="entry name" value="Vaccinia Virus protein VP39"/>
    <property type="match status" value="2"/>
</dbReference>
<dbReference type="InterPro" id="IPR002295">
    <property type="entry name" value="N4/N6-MTase_EcoPI_Mod-like"/>
</dbReference>
<dbReference type="GO" id="GO:0009007">
    <property type="term" value="F:site-specific DNA-methyltransferase (adenine-specific) activity"/>
    <property type="evidence" value="ECO:0007669"/>
    <property type="project" value="UniProtKB-EC"/>
</dbReference>
<dbReference type="InterPro" id="IPR029063">
    <property type="entry name" value="SAM-dependent_MTases_sf"/>
</dbReference>
<comment type="similarity">
    <text evidence="1">Belongs to the N(4)/N(6)-methyltransferase family.</text>
</comment>
<dbReference type="InterPro" id="IPR002052">
    <property type="entry name" value="DNA_methylase_N6_adenine_CS"/>
</dbReference>
<keyword evidence="3 8" id="KW-0489">Methyltransferase</keyword>
<evidence type="ECO:0000256" key="1">
    <source>
        <dbReference type="ARBA" id="ARBA00006594"/>
    </source>
</evidence>
<gene>
    <name evidence="8" type="ORF">SPHINGO8BC_51458</name>
</gene>
<organism evidence="8 9">
    <name type="scientific">Sphingobacterium multivorum</name>
    <dbReference type="NCBI Taxonomy" id="28454"/>
    <lineage>
        <taxon>Bacteria</taxon>
        <taxon>Pseudomonadati</taxon>
        <taxon>Bacteroidota</taxon>
        <taxon>Sphingobacteriia</taxon>
        <taxon>Sphingobacteriales</taxon>
        <taxon>Sphingobacteriaceae</taxon>
        <taxon>Sphingobacterium</taxon>
    </lineage>
</organism>
<evidence type="ECO:0000259" key="7">
    <source>
        <dbReference type="Pfam" id="PF01555"/>
    </source>
</evidence>
<accession>A0A654D4G5</accession>
<evidence type="ECO:0000256" key="2">
    <source>
        <dbReference type="ARBA" id="ARBA00011900"/>
    </source>
</evidence>
<sequence length="225" mass="26182">MNITDKITITNEDNLDLMSRYPDKYFDLAIVDPPYGIGEDWKKRKKTAGKYKTQYKNESIPDERYFNELIRVSKNWIVWGWNYYTQFFPPTNYLIVWDKKVPEKTAFYSQVEIAATNIKIPAAIYRHSWDGARKESETGIDKIHPHQKPIALYKWLLDKYAKAGDNILDTHLGSGSIAIACHDLGFALTACEIDKVNYDNAIYRIRNHTNQLQLFTSQHLTPTLV</sequence>
<protein>
    <recommendedName>
        <fullName evidence="2">site-specific DNA-methyltransferase (adenine-specific)</fullName>
        <ecNumber evidence="2">2.1.1.72</ecNumber>
    </recommendedName>
</protein>
<keyword evidence="4 8" id="KW-0808">Transferase</keyword>
<evidence type="ECO:0000313" key="9">
    <source>
        <dbReference type="Proteomes" id="UP000432350"/>
    </source>
</evidence>
<name>A0A654D4G5_SPHMU</name>
<dbReference type="EC" id="2.1.1.72" evidence="2"/>
<evidence type="ECO:0000256" key="5">
    <source>
        <dbReference type="ARBA" id="ARBA00022691"/>
    </source>
</evidence>
<evidence type="ECO:0000313" key="8">
    <source>
        <dbReference type="EMBL" id="VXC99421.1"/>
    </source>
</evidence>
<dbReference type="GO" id="GO:0008170">
    <property type="term" value="F:N-methyltransferase activity"/>
    <property type="evidence" value="ECO:0007669"/>
    <property type="project" value="InterPro"/>
</dbReference>
<dbReference type="Proteomes" id="UP000432350">
    <property type="component" value="Unassembled WGS sequence"/>
</dbReference>
<evidence type="ECO:0000256" key="4">
    <source>
        <dbReference type="ARBA" id="ARBA00022679"/>
    </source>
</evidence>
<dbReference type="PRINTS" id="PR00506">
    <property type="entry name" value="D21N6MTFRASE"/>
</dbReference>
<evidence type="ECO:0000256" key="6">
    <source>
        <dbReference type="ARBA" id="ARBA00047942"/>
    </source>
</evidence>
<reference evidence="8 9" key="1">
    <citation type="submission" date="2019-10" db="EMBL/GenBank/DDBJ databases">
        <authorList>
            <person name="Karimi E."/>
        </authorList>
    </citation>
    <scope>NUCLEOTIDE SEQUENCE [LARGE SCALE GENOMIC DNA]</scope>
    <source>
        <strain evidence="8 9">Sphingobacterium sp. 8BC</strain>
    </source>
</reference>
<comment type="catalytic activity">
    <reaction evidence="6">
        <text>a 2'-deoxyadenosine in DNA + S-adenosyl-L-methionine = an N(6)-methyl-2'-deoxyadenosine in DNA + S-adenosyl-L-homocysteine + H(+)</text>
        <dbReference type="Rhea" id="RHEA:15197"/>
        <dbReference type="Rhea" id="RHEA-COMP:12418"/>
        <dbReference type="Rhea" id="RHEA-COMP:12419"/>
        <dbReference type="ChEBI" id="CHEBI:15378"/>
        <dbReference type="ChEBI" id="CHEBI:57856"/>
        <dbReference type="ChEBI" id="CHEBI:59789"/>
        <dbReference type="ChEBI" id="CHEBI:90615"/>
        <dbReference type="ChEBI" id="CHEBI:90616"/>
        <dbReference type="EC" id="2.1.1.72"/>
    </reaction>
</comment>
<feature type="domain" description="DNA methylase N-4/N-6" evidence="7">
    <location>
        <begin position="74"/>
        <end position="197"/>
    </location>
</feature>